<keyword evidence="2" id="KW-1185">Reference proteome</keyword>
<reference evidence="1" key="1">
    <citation type="submission" date="2020-11" db="EMBL/GenBank/DDBJ databases">
        <authorList>
            <person name="Whitehead M."/>
        </authorList>
    </citation>
    <scope>NUCLEOTIDE SEQUENCE</scope>
    <source>
        <strain evidence="1">EGII</strain>
    </source>
</reference>
<evidence type="ECO:0000313" key="1">
    <source>
        <dbReference type="EMBL" id="CAD7000204.1"/>
    </source>
</evidence>
<accession>A0A811UN68</accession>
<gene>
    <name evidence="1" type="ORF">CCAP1982_LOCUS8696</name>
</gene>
<dbReference type="EMBL" id="CAJHJT010000012">
    <property type="protein sequence ID" value="CAD7000204.1"/>
    <property type="molecule type" value="Genomic_DNA"/>
</dbReference>
<protein>
    <submittedName>
        <fullName evidence="1">(Mediterranean fruit fly) hypothetical protein</fullName>
    </submittedName>
</protein>
<dbReference type="Proteomes" id="UP000606786">
    <property type="component" value="Unassembled WGS sequence"/>
</dbReference>
<evidence type="ECO:0000313" key="2">
    <source>
        <dbReference type="Proteomes" id="UP000606786"/>
    </source>
</evidence>
<proteinExistence type="predicted"/>
<comment type="caution">
    <text evidence="1">The sequence shown here is derived from an EMBL/GenBank/DDBJ whole genome shotgun (WGS) entry which is preliminary data.</text>
</comment>
<dbReference type="AlphaFoldDB" id="A0A811UN68"/>
<organism evidence="1 2">
    <name type="scientific">Ceratitis capitata</name>
    <name type="common">Mediterranean fruit fly</name>
    <name type="synonym">Tephritis capitata</name>
    <dbReference type="NCBI Taxonomy" id="7213"/>
    <lineage>
        <taxon>Eukaryota</taxon>
        <taxon>Metazoa</taxon>
        <taxon>Ecdysozoa</taxon>
        <taxon>Arthropoda</taxon>
        <taxon>Hexapoda</taxon>
        <taxon>Insecta</taxon>
        <taxon>Pterygota</taxon>
        <taxon>Neoptera</taxon>
        <taxon>Endopterygota</taxon>
        <taxon>Diptera</taxon>
        <taxon>Brachycera</taxon>
        <taxon>Muscomorpha</taxon>
        <taxon>Tephritoidea</taxon>
        <taxon>Tephritidae</taxon>
        <taxon>Ceratitis</taxon>
        <taxon>Ceratitis</taxon>
    </lineage>
</organism>
<name>A0A811UN68_CERCA</name>
<sequence>MLLEPTTSTLWHGTMPSDVSDDGLNMLQLKPQTAVKLRKSTFVRPADARNGEYFSGLTSLVNSYCSILSGESRLCFGATEDLQHFLPHLLTTALP</sequence>